<evidence type="ECO:0000313" key="4">
    <source>
        <dbReference type="Proteomes" id="UP000559117"/>
    </source>
</evidence>
<keyword evidence="3" id="KW-0255">Endonuclease</keyword>
<name>A0A840UQI3_9FIRM</name>
<sequence>MAVILASTEDMDYREWLDWRKKGIGGSDASIVCGINRYKSPVELWMEKTNQLPYQEAGEAAYWGTQLESLVRTEFAKRTGIAVKQVEQLLQSKEHPFMLANLDGECIHPTYGKCIFEAKTASAYKTGEWDDAIPDAYVLQVQHYMAVTGYRGAYIAVLIGGNTFRWKFIERDEEIISMLIQLEGDFWEHVQTMTPPAIDGSAAAAKFLSDQFPNSLPKSEIKLPDSAASLIEQYEAASENIHQYTEQKQEAENKLKQMIGDHEIGTVGERVITWKSMSSERLDSKTLKAEHPILYKKYANKTSYRRFSIKADI</sequence>
<dbReference type="InterPro" id="IPR011604">
    <property type="entry name" value="PDDEXK-like_dom_sf"/>
</dbReference>
<accession>A0A840UQI3</accession>
<dbReference type="EMBL" id="JACHFH010000017">
    <property type="protein sequence ID" value="MBB5336432.1"/>
    <property type="molecule type" value="Genomic_DNA"/>
</dbReference>
<evidence type="ECO:0000259" key="2">
    <source>
        <dbReference type="Pfam" id="PF09588"/>
    </source>
</evidence>
<keyword evidence="4" id="KW-1185">Reference proteome</keyword>
<evidence type="ECO:0000256" key="1">
    <source>
        <dbReference type="SAM" id="Coils"/>
    </source>
</evidence>
<dbReference type="SUPFAM" id="SSF52980">
    <property type="entry name" value="Restriction endonuclease-like"/>
    <property type="match status" value="1"/>
</dbReference>
<dbReference type="Proteomes" id="UP000559117">
    <property type="component" value="Unassembled WGS sequence"/>
</dbReference>
<dbReference type="AlphaFoldDB" id="A0A840UQI3"/>
<dbReference type="InterPro" id="IPR051703">
    <property type="entry name" value="NF-kappa-B_Signaling_Reg"/>
</dbReference>
<dbReference type="PANTHER" id="PTHR46609:SF6">
    <property type="entry name" value="EXONUCLEASE, PHAGE-TYPE_RECB, C-TERMINAL DOMAIN-CONTAINING PROTEIN-RELATED"/>
    <property type="match status" value="1"/>
</dbReference>
<dbReference type="InterPro" id="IPR017482">
    <property type="entry name" value="Lambda-type_endonuclease"/>
</dbReference>
<dbReference type="RefSeq" id="WP_183861359.1">
    <property type="nucleotide sequence ID" value="NZ_JACHFH010000017.1"/>
</dbReference>
<comment type="caution">
    <text evidence="3">The sequence shown here is derived from an EMBL/GenBank/DDBJ whole genome shotgun (WGS) entry which is preliminary data.</text>
</comment>
<dbReference type="GO" id="GO:0004519">
    <property type="term" value="F:endonuclease activity"/>
    <property type="evidence" value="ECO:0007669"/>
    <property type="project" value="UniProtKB-KW"/>
</dbReference>
<feature type="coiled-coil region" evidence="1">
    <location>
        <begin position="227"/>
        <end position="261"/>
    </location>
</feature>
<dbReference type="PANTHER" id="PTHR46609">
    <property type="entry name" value="EXONUCLEASE, PHAGE-TYPE/RECB, C-TERMINAL DOMAIN-CONTAINING PROTEIN"/>
    <property type="match status" value="1"/>
</dbReference>
<dbReference type="InterPro" id="IPR011335">
    <property type="entry name" value="Restrct_endonuc-II-like"/>
</dbReference>
<protein>
    <submittedName>
        <fullName evidence="3">Putative phage-type endonuclease</fullName>
    </submittedName>
</protein>
<gene>
    <name evidence="3" type="ORF">HNR32_001580</name>
</gene>
<dbReference type="InterPro" id="IPR019080">
    <property type="entry name" value="YqaJ_viral_recombinase"/>
</dbReference>
<dbReference type="NCBIfam" id="TIGR03033">
    <property type="entry name" value="phage_rel_nuc"/>
    <property type="match status" value="1"/>
</dbReference>
<dbReference type="Gene3D" id="3.90.320.10">
    <property type="match status" value="1"/>
</dbReference>
<reference evidence="3 4" key="1">
    <citation type="submission" date="2020-08" db="EMBL/GenBank/DDBJ databases">
        <title>Genomic Encyclopedia of Type Strains, Phase IV (KMG-IV): sequencing the most valuable type-strain genomes for metagenomic binning, comparative biology and taxonomic classification.</title>
        <authorList>
            <person name="Goeker M."/>
        </authorList>
    </citation>
    <scope>NUCLEOTIDE SEQUENCE [LARGE SCALE GENOMIC DNA]</scope>
    <source>
        <strain evidence="3 4">DSM 24661</strain>
    </source>
</reference>
<keyword evidence="3" id="KW-0540">Nuclease</keyword>
<feature type="domain" description="YqaJ viral recombinase" evidence="2">
    <location>
        <begin position="15"/>
        <end position="150"/>
    </location>
</feature>
<organism evidence="3 4">
    <name type="scientific">Pectinatus brassicae</name>
    <dbReference type="NCBI Taxonomy" id="862415"/>
    <lineage>
        <taxon>Bacteria</taxon>
        <taxon>Bacillati</taxon>
        <taxon>Bacillota</taxon>
        <taxon>Negativicutes</taxon>
        <taxon>Selenomonadales</taxon>
        <taxon>Selenomonadaceae</taxon>
        <taxon>Pectinatus</taxon>
    </lineage>
</organism>
<proteinExistence type="predicted"/>
<keyword evidence="1" id="KW-0175">Coiled coil</keyword>
<keyword evidence="3" id="KW-0378">Hydrolase</keyword>
<dbReference type="Pfam" id="PF09588">
    <property type="entry name" value="YqaJ"/>
    <property type="match status" value="1"/>
</dbReference>
<evidence type="ECO:0000313" key="3">
    <source>
        <dbReference type="EMBL" id="MBB5336432.1"/>
    </source>
</evidence>